<comment type="caution">
    <text evidence="10">The sequence shown here is derived from an EMBL/GenBank/DDBJ whole genome shotgun (WGS) entry which is preliminary data.</text>
</comment>
<dbReference type="Gene3D" id="3.40.50.300">
    <property type="entry name" value="P-loop containing nucleotide triphosphate hydrolases"/>
    <property type="match status" value="1"/>
</dbReference>
<organism evidence="10 11">
    <name type="scientific">Methylobacterium trifolii</name>
    <dbReference type="NCBI Taxonomy" id="1003092"/>
    <lineage>
        <taxon>Bacteria</taxon>
        <taxon>Pseudomonadati</taxon>
        <taxon>Pseudomonadota</taxon>
        <taxon>Alphaproteobacteria</taxon>
        <taxon>Hyphomicrobiales</taxon>
        <taxon>Methylobacteriaceae</taxon>
        <taxon>Methylobacterium</taxon>
    </lineage>
</organism>
<evidence type="ECO:0000256" key="5">
    <source>
        <dbReference type="ARBA" id="ARBA00023136"/>
    </source>
</evidence>
<protein>
    <recommendedName>
        <fullName evidence="12">Lipopolysaccharide biosynthesis protein</fullName>
    </recommendedName>
</protein>
<evidence type="ECO:0000259" key="9">
    <source>
        <dbReference type="Pfam" id="PF13807"/>
    </source>
</evidence>
<comment type="subcellular location">
    <subcellularLocation>
        <location evidence="1">Cell membrane</location>
        <topology evidence="1">Multi-pass membrane protein</topology>
    </subcellularLocation>
</comment>
<accession>A0ABQ4U4S2</accession>
<evidence type="ECO:0000313" key="10">
    <source>
        <dbReference type="EMBL" id="GJE62410.1"/>
    </source>
</evidence>
<dbReference type="InterPro" id="IPR003856">
    <property type="entry name" value="LPS_length_determ_N"/>
</dbReference>
<dbReference type="InterPro" id="IPR050445">
    <property type="entry name" value="Bact_polysacc_biosynth/exp"/>
</dbReference>
<evidence type="ECO:0000256" key="6">
    <source>
        <dbReference type="SAM" id="Coils"/>
    </source>
</evidence>
<reference evidence="10" key="1">
    <citation type="journal article" date="2021" name="Front. Microbiol.">
        <title>Comprehensive Comparative Genomics and Phenotyping of Methylobacterium Species.</title>
        <authorList>
            <person name="Alessa O."/>
            <person name="Ogura Y."/>
            <person name="Fujitani Y."/>
            <person name="Takami H."/>
            <person name="Hayashi T."/>
            <person name="Sahin N."/>
            <person name="Tani A."/>
        </authorList>
    </citation>
    <scope>NUCLEOTIDE SEQUENCE</scope>
    <source>
        <strain evidence="10">DSM 23632</strain>
    </source>
</reference>
<dbReference type="InterPro" id="IPR032807">
    <property type="entry name" value="GNVR"/>
</dbReference>
<reference evidence="10" key="2">
    <citation type="submission" date="2021-08" db="EMBL/GenBank/DDBJ databases">
        <authorList>
            <person name="Tani A."/>
            <person name="Ola A."/>
            <person name="Ogura Y."/>
            <person name="Katsura K."/>
            <person name="Hayashi T."/>
        </authorList>
    </citation>
    <scope>NUCLEOTIDE SEQUENCE</scope>
    <source>
        <strain evidence="10">DSM 23632</strain>
    </source>
</reference>
<keyword evidence="11" id="KW-1185">Reference proteome</keyword>
<dbReference type="Proteomes" id="UP001055057">
    <property type="component" value="Unassembled WGS sequence"/>
</dbReference>
<evidence type="ECO:0000256" key="4">
    <source>
        <dbReference type="ARBA" id="ARBA00022989"/>
    </source>
</evidence>
<dbReference type="Pfam" id="PF13807">
    <property type="entry name" value="GNVR"/>
    <property type="match status" value="1"/>
</dbReference>
<keyword evidence="4 7" id="KW-1133">Transmembrane helix</keyword>
<dbReference type="PANTHER" id="PTHR32309">
    <property type="entry name" value="TYROSINE-PROTEIN KINASE"/>
    <property type="match status" value="1"/>
</dbReference>
<dbReference type="EMBL" id="BPRB01000316">
    <property type="protein sequence ID" value="GJE62410.1"/>
    <property type="molecule type" value="Genomic_DNA"/>
</dbReference>
<dbReference type="Pfam" id="PF02706">
    <property type="entry name" value="Wzz"/>
    <property type="match status" value="1"/>
</dbReference>
<evidence type="ECO:0000259" key="8">
    <source>
        <dbReference type="Pfam" id="PF02706"/>
    </source>
</evidence>
<feature type="transmembrane region" description="Helical" evidence="7">
    <location>
        <begin position="51"/>
        <end position="69"/>
    </location>
</feature>
<dbReference type="PANTHER" id="PTHR32309:SF13">
    <property type="entry name" value="FERRIC ENTEROBACTIN TRANSPORT PROTEIN FEPE"/>
    <property type="match status" value="1"/>
</dbReference>
<proteinExistence type="predicted"/>
<evidence type="ECO:0000256" key="1">
    <source>
        <dbReference type="ARBA" id="ARBA00004651"/>
    </source>
</evidence>
<feature type="domain" description="Polysaccharide chain length determinant N-terminal" evidence="8">
    <location>
        <begin position="37"/>
        <end position="127"/>
    </location>
</feature>
<evidence type="ECO:0008006" key="12">
    <source>
        <dbReference type="Google" id="ProtNLM"/>
    </source>
</evidence>
<keyword evidence="3 7" id="KW-0812">Transmembrane</keyword>
<feature type="coiled-coil region" evidence="6">
    <location>
        <begin position="367"/>
        <end position="394"/>
    </location>
</feature>
<keyword evidence="6" id="KW-0175">Coiled coil</keyword>
<dbReference type="InterPro" id="IPR027417">
    <property type="entry name" value="P-loop_NTPase"/>
</dbReference>
<evidence type="ECO:0000313" key="11">
    <source>
        <dbReference type="Proteomes" id="UP001055057"/>
    </source>
</evidence>
<evidence type="ECO:0000256" key="2">
    <source>
        <dbReference type="ARBA" id="ARBA00022475"/>
    </source>
</evidence>
<name>A0ABQ4U4S2_9HYPH</name>
<sequence length="707" mass="75635">MEQIDRNLAVAAWIEPYAAERQMSERQGQARPDTTAELGDLWRILLRRRRIVLATAAALGLAALAYAIVTPSLYTATAQILIDPRDRQIVSNDVNPGALPPDGGMAQVESQVRVIESDAVLARAVEEAGLERDPDFGATASGVVGRTLSSLRQAVLGADGGKAPDSRGKALDALRRKLAVKRADKVFVIDVVVTTTDPDKSARIVNAIAKAYLADQSDARSGAAERASGELRARLDDLRNAVGKADQQLEDYKAKNGLITSSGRLVSEQQLTDSNARVVSARGRTAEARARLQSVKDARGRPVAPGTTPEAVQSTAVERLRGQYAELAAKEADLRTNLGERHPYIAATRAQMQDVKRLIDLELGRIAQAAETEYERALANERTLTADLERLQKQSTVTAQSSIRLRELEREVEANRGVYNAFLVRAREIKEQAGLNTANARIITAARPPQDKSWPPRILLVLGALASGLGLGAGIALVREYAEPTVLSQRQLERLSNAPVVATLPRLRRMTDGASATAASFTLDHLFETERAGPGRSLSILVTSGEADDADRKGAIELLASVAVARGERVLIVDADMRADGSGAGGLLEVLRGEQSLNAVAHQDVATGARRIGLGDTHKPFGDAFHRSNVERFLAGVKGRFELVILDGGVLSENLRIGPVATAADRLLLIVRNGATRQRDLLSLVGTSEALGRPISGSLLLDAKAAG</sequence>
<dbReference type="RefSeq" id="WP_238185044.1">
    <property type="nucleotide sequence ID" value="NZ_BPRB01000316.1"/>
</dbReference>
<evidence type="ECO:0000256" key="7">
    <source>
        <dbReference type="SAM" id="Phobius"/>
    </source>
</evidence>
<dbReference type="SUPFAM" id="SSF52540">
    <property type="entry name" value="P-loop containing nucleoside triphosphate hydrolases"/>
    <property type="match status" value="1"/>
</dbReference>
<feature type="domain" description="Tyrosine-protein kinase G-rich" evidence="9">
    <location>
        <begin position="405"/>
        <end position="480"/>
    </location>
</feature>
<gene>
    <name evidence="10" type="ORF">MPOCJGCO_4543</name>
</gene>
<keyword evidence="2" id="KW-1003">Cell membrane</keyword>
<keyword evidence="5 7" id="KW-0472">Membrane</keyword>
<evidence type="ECO:0000256" key="3">
    <source>
        <dbReference type="ARBA" id="ARBA00022692"/>
    </source>
</evidence>